<protein>
    <submittedName>
        <fullName evidence="1">Uncharacterized protein</fullName>
    </submittedName>
</protein>
<proteinExistence type="predicted"/>
<dbReference type="EMBL" id="MU267847">
    <property type="protein sequence ID" value="KAH7908091.1"/>
    <property type="molecule type" value="Genomic_DNA"/>
</dbReference>
<name>A0ACB8A3U7_9AGAM</name>
<accession>A0ACB8A3U7</accession>
<feature type="non-terminal residue" evidence="1">
    <location>
        <position position="1"/>
    </location>
</feature>
<dbReference type="Proteomes" id="UP000790377">
    <property type="component" value="Unassembled WGS sequence"/>
</dbReference>
<sequence>PFGGVNVIFTGDFGQLKPVMATALFSHSVVDVINNRTAQTPSGQSSLHGALLWRQVTKVIELKKNWRARKDPA</sequence>
<feature type="non-terminal residue" evidence="1">
    <location>
        <position position="73"/>
    </location>
</feature>
<comment type="caution">
    <text evidence="1">The sequence shown here is derived from an EMBL/GenBank/DDBJ whole genome shotgun (WGS) entry which is preliminary data.</text>
</comment>
<evidence type="ECO:0000313" key="1">
    <source>
        <dbReference type="EMBL" id="KAH7908091.1"/>
    </source>
</evidence>
<gene>
    <name evidence="1" type="ORF">BJ138DRAFT_977759</name>
</gene>
<evidence type="ECO:0000313" key="2">
    <source>
        <dbReference type="Proteomes" id="UP000790377"/>
    </source>
</evidence>
<keyword evidence="2" id="KW-1185">Reference proteome</keyword>
<reference evidence="1" key="1">
    <citation type="journal article" date="2021" name="New Phytol.">
        <title>Evolutionary innovations through gain and loss of genes in the ectomycorrhizal Boletales.</title>
        <authorList>
            <person name="Wu G."/>
            <person name="Miyauchi S."/>
            <person name="Morin E."/>
            <person name="Kuo A."/>
            <person name="Drula E."/>
            <person name="Varga T."/>
            <person name="Kohler A."/>
            <person name="Feng B."/>
            <person name="Cao Y."/>
            <person name="Lipzen A."/>
            <person name="Daum C."/>
            <person name="Hundley H."/>
            <person name="Pangilinan J."/>
            <person name="Johnson J."/>
            <person name="Barry K."/>
            <person name="LaButti K."/>
            <person name="Ng V."/>
            <person name="Ahrendt S."/>
            <person name="Min B."/>
            <person name="Choi I.G."/>
            <person name="Park H."/>
            <person name="Plett J.M."/>
            <person name="Magnuson J."/>
            <person name="Spatafora J.W."/>
            <person name="Nagy L.G."/>
            <person name="Henrissat B."/>
            <person name="Grigoriev I.V."/>
            <person name="Yang Z.L."/>
            <person name="Xu J."/>
            <person name="Martin F.M."/>
        </authorList>
    </citation>
    <scope>NUCLEOTIDE SEQUENCE</scope>
    <source>
        <strain evidence="1">ATCC 28755</strain>
    </source>
</reference>
<organism evidence="1 2">
    <name type="scientific">Hygrophoropsis aurantiaca</name>
    <dbReference type="NCBI Taxonomy" id="72124"/>
    <lineage>
        <taxon>Eukaryota</taxon>
        <taxon>Fungi</taxon>
        <taxon>Dikarya</taxon>
        <taxon>Basidiomycota</taxon>
        <taxon>Agaricomycotina</taxon>
        <taxon>Agaricomycetes</taxon>
        <taxon>Agaricomycetidae</taxon>
        <taxon>Boletales</taxon>
        <taxon>Coniophorineae</taxon>
        <taxon>Hygrophoropsidaceae</taxon>
        <taxon>Hygrophoropsis</taxon>
    </lineage>
</organism>